<dbReference type="Gene3D" id="1.10.10.10">
    <property type="entry name" value="Winged helix-like DNA-binding domain superfamily/Winged helix DNA-binding domain"/>
    <property type="match status" value="1"/>
</dbReference>
<gene>
    <name evidence="2" type="ORF">CR165_20320</name>
</gene>
<dbReference type="InterPro" id="IPR036388">
    <property type="entry name" value="WH-like_DNA-bd_sf"/>
</dbReference>
<proteinExistence type="predicted"/>
<dbReference type="InterPro" id="IPR036866">
    <property type="entry name" value="RibonucZ/Hydroxyglut_hydro"/>
</dbReference>
<sequence length="338" mass="36666">MTEAEATLPPPPEPGAVAEIRPGLRWARMPLPFPPGHVNLWLLADGAGWLAVDAGARTDESVGLWTRILEEGLEGRPVTRLLATHFHPDHVGFAGWLCERTGAALLMPRAEYLMARFLCLDTDEGMSAQQLDFAAALGAPEDYLAFLAARGPLYARAVMPLPRQYRRIAQDDRIAIGGQEWRVMTGGGHAPEMAALHCAELGVLIAADQILPRISPYVGVGATEPEADPLRDFLDSNARLRALPAGTLVLPSHGEPFLGLHERIDVLAAHHAERLGTLEAACATPLTAYEASGVLFPRVKEHRPRGFALGETLAHLNRLVAEGRVVREEGAVPRYSRK</sequence>
<dbReference type="SMART" id="SM00849">
    <property type="entry name" value="Lactamase_B"/>
    <property type="match status" value="1"/>
</dbReference>
<dbReference type="EMBL" id="PDOA01000021">
    <property type="protein sequence ID" value="PWC26971.1"/>
    <property type="molecule type" value="Genomic_DNA"/>
</dbReference>
<dbReference type="AlphaFoldDB" id="A0A2U1UZE6"/>
<dbReference type="InterPro" id="IPR048933">
    <property type="entry name" value="B_lactamase-like_C"/>
</dbReference>
<reference evidence="3" key="1">
    <citation type="submission" date="2017-10" db="EMBL/GenBank/DDBJ databases">
        <authorList>
            <person name="Toshchakov S.V."/>
            <person name="Goeva M.A."/>
        </authorList>
    </citation>
    <scope>NUCLEOTIDE SEQUENCE [LARGE SCALE GENOMIC DNA]</scope>
    <source>
        <strain evidence="3">JR1/69-1-13</strain>
    </source>
</reference>
<dbReference type="Pfam" id="PF21221">
    <property type="entry name" value="B_lactamase-like_C"/>
    <property type="match status" value="1"/>
</dbReference>
<organism evidence="2 3">
    <name type="scientific">Teichococcus aestuarii</name>
    <dbReference type="NCBI Taxonomy" id="568898"/>
    <lineage>
        <taxon>Bacteria</taxon>
        <taxon>Pseudomonadati</taxon>
        <taxon>Pseudomonadota</taxon>
        <taxon>Alphaproteobacteria</taxon>
        <taxon>Acetobacterales</taxon>
        <taxon>Roseomonadaceae</taxon>
        <taxon>Roseomonas</taxon>
    </lineage>
</organism>
<dbReference type="InterPro" id="IPR001279">
    <property type="entry name" value="Metallo-B-lactamas"/>
</dbReference>
<dbReference type="PANTHER" id="PTHR23131:SF4">
    <property type="entry name" value="METALLO-BETA-LACTAMASE SUPERFAMILY POTEIN"/>
    <property type="match status" value="1"/>
</dbReference>
<dbReference type="Gene3D" id="3.60.15.10">
    <property type="entry name" value="Ribonuclease Z/Hydroxyacylglutathione hydrolase-like"/>
    <property type="match status" value="1"/>
</dbReference>
<feature type="domain" description="Metallo-beta-lactamase" evidence="1">
    <location>
        <begin position="37"/>
        <end position="253"/>
    </location>
</feature>
<dbReference type="RefSeq" id="WP_109518830.1">
    <property type="nucleotide sequence ID" value="NZ_PDOA01000021.1"/>
</dbReference>
<keyword evidence="3" id="KW-1185">Reference proteome</keyword>
<dbReference type="Proteomes" id="UP000245048">
    <property type="component" value="Unassembled WGS sequence"/>
</dbReference>
<dbReference type="GO" id="GO:0016787">
    <property type="term" value="F:hydrolase activity"/>
    <property type="evidence" value="ECO:0007669"/>
    <property type="project" value="UniProtKB-KW"/>
</dbReference>
<dbReference type="OrthoDB" id="2971563at2"/>
<evidence type="ECO:0000259" key="1">
    <source>
        <dbReference type="SMART" id="SM00849"/>
    </source>
</evidence>
<keyword evidence="2" id="KW-0378">Hydrolase</keyword>
<comment type="caution">
    <text evidence="2">The sequence shown here is derived from an EMBL/GenBank/DDBJ whole genome shotgun (WGS) entry which is preliminary data.</text>
</comment>
<evidence type="ECO:0000313" key="2">
    <source>
        <dbReference type="EMBL" id="PWC26971.1"/>
    </source>
</evidence>
<accession>A0A2U1UZE6</accession>
<dbReference type="SUPFAM" id="SSF56281">
    <property type="entry name" value="Metallo-hydrolase/oxidoreductase"/>
    <property type="match status" value="1"/>
</dbReference>
<evidence type="ECO:0000313" key="3">
    <source>
        <dbReference type="Proteomes" id="UP000245048"/>
    </source>
</evidence>
<dbReference type="InterPro" id="IPR050662">
    <property type="entry name" value="Sec-metab_biosynth-thioest"/>
</dbReference>
<dbReference type="Pfam" id="PF00753">
    <property type="entry name" value="Lactamase_B"/>
    <property type="match status" value="1"/>
</dbReference>
<dbReference type="PANTHER" id="PTHR23131">
    <property type="entry name" value="ENDORIBONUCLEASE LACTB2"/>
    <property type="match status" value="1"/>
</dbReference>
<protein>
    <submittedName>
        <fullName evidence="2">MBL fold metallo-hydrolase</fullName>
    </submittedName>
</protein>
<name>A0A2U1UZE6_9PROT</name>